<dbReference type="GO" id="GO:0016929">
    <property type="term" value="F:deSUMOylase activity"/>
    <property type="evidence" value="ECO:0007669"/>
    <property type="project" value="TreeGrafter"/>
</dbReference>
<feature type="compositionally biased region" description="Low complexity" evidence="5">
    <location>
        <begin position="321"/>
        <end position="331"/>
    </location>
</feature>
<dbReference type="InterPro" id="IPR038765">
    <property type="entry name" value="Papain-like_cys_pep_sf"/>
</dbReference>
<proteinExistence type="inferred from homology"/>
<comment type="similarity">
    <text evidence="1">Belongs to the peptidase C48 family.</text>
</comment>
<accession>A0A1B9IC12</accession>
<organism evidence="7">
    <name type="scientific">Kwoniella pini CBS 10737</name>
    <dbReference type="NCBI Taxonomy" id="1296096"/>
    <lineage>
        <taxon>Eukaryota</taxon>
        <taxon>Fungi</taxon>
        <taxon>Dikarya</taxon>
        <taxon>Basidiomycota</taxon>
        <taxon>Agaricomycotina</taxon>
        <taxon>Tremellomycetes</taxon>
        <taxon>Tremellales</taxon>
        <taxon>Cryptococcaceae</taxon>
        <taxon>Kwoniella</taxon>
    </lineage>
</organism>
<dbReference type="PANTHER" id="PTHR12606:SF141">
    <property type="entry name" value="GH15225P-RELATED"/>
    <property type="match status" value="1"/>
</dbReference>
<dbReference type="OrthoDB" id="1939479at2759"/>
<reference evidence="7" key="3">
    <citation type="submission" date="2016-07" db="EMBL/GenBank/DDBJ databases">
        <title>Evolution of pathogenesis and genome organization in the Tremellales.</title>
        <authorList>
            <person name="Cuomo C."/>
            <person name="Litvintseva A."/>
            <person name="Heitman J."/>
            <person name="Chen Y."/>
            <person name="Sun S."/>
            <person name="Springer D."/>
            <person name="Dromer F."/>
            <person name="Young S."/>
            <person name="Zeng Q."/>
            <person name="Chapman S."/>
            <person name="Gujja S."/>
            <person name="Saif S."/>
            <person name="Birren B."/>
        </authorList>
    </citation>
    <scope>NUCLEOTIDE SEQUENCE</scope>
    <source>
        <strain evidence="7">CBS 10737</strain>
    </source>
</reference>
<keyword evidence="2" id="KW-0645">Protease</keyword>
<evidence type="ECO:0000256" key="5">
    <source>
        <dbReference type="SAM" id="MobiDB-lite"/>
    </source>
</evidence>
<dbReference type="GeneID" id="30168832"/>
<dbReference type="STRING" id="1296096.A0A1B9IC12"/>
<evidence type="ECO:0000256" key="4">
    <source>
        <dbReference type="ARBA" id="ARBA00022807"/>
    </source>
</evidence>
<dbReference type="Proteomes" id="UP000094020">
    <property type="component" value="Chromosome 1"/>
</dbReference>
<dbReference type="GO" id="GO:0060255">
    <property type="term" value="P:regulation of macromolecule metabolic process"/>
    <property type="evidence" value="ECO:0007669"/>
    <property type="project" value="UniProtKB-ARBA"/>
</dbReference>
<feature type="compositionally biased region" description="Low complexity" evidence="5">
    <location>
        <begin position="248"/>
        <end position="261"/>
    </location>
</feature>
<sequence length="734" mass="82507">MSNSALKRRPSSELDQEQHKQSRQKRRRSSSSSNQASIKHRRNSPSFEPQPSTWTRMVNLARGAFGKYTEIKEGQNELNGSKSHLPSPTNSQSPATDNGRSVRATETHAVTSDTDDLEQYLKPNADGSLAALSSGNWLDGPNAVAPIGDEVGSEQHPVDCTNDDSTEPSQQSKVNDTFQSITHASSQDSEAGPSYKSNSSFGLLFPENFSTEKKGNQDLMKNGQLPTPENTQEAEAAPDVPHTRQRASSSKQQSPSYTSSTLPKSIRAQAEESVKLSNGAASTSSSGTPIPRKPLSRPNVITTPPRHSKKGWEPEADKRSISPSESTSSRSSRGERRNRPYKSNMRKRADIEVRKSKVKSLVEAIGQLSAAAGDNRAGASSRRVAQMFAGNPRSVGRVTEYAFKQLTKDGANQRDAYNDLMRLLAPRQPTIEEKTNNNNRPAFSAANKRIISEKAKKKASELRVFDFERSYKELQKIHEEEEKKEKEIQKALKPQAPTDLPVNQKQKVESYLKDPAFKARIAAAECEAASIRRLKDGVWLDDEIMNFYGALMVERAKLQDNRKLHFFNSFFYQRISETGYSAVKRWTKKVDIFSMNTVVFPINIGNMHWTACAVNFDEKRIEYYDSMGDGGRHRDDVFELVRSYLNSEHKERKGKSFNFEGWSDEFNKNTPQQSNGSDCGVFSCQTLEMISRGRDLKKQGFEFNSENMPYFRKLMIWEIAQGKLEPRTWGKPKI</sequence>
<feature type="compositionally biased region" description="Basic and acidic residues" evidence="5">
    <location>
        <begin position="310"/>
        <end position="320"/>
    </location>
</feature>
<evidence type="ECO:0000256" key="3">
    <source>
        <dbReference type="ARBA" id="ARBA00022801"/>
    </source>
</evidence>
<feature type="region of interest" description="Disordered" evidence="5">
    <location>
        <begin position="485"/>
        <end position="504"/>
    </location>
</feature>
<dbReference type="GO" id="GO:0016926">
    <property type="term" value="P:protein desumoylation"/>
    <property type="evidence" value="ECO:0007669"/>
    <property type="project" value="TreeGrafter"/>
</dbReference>
<dbReference type="EMBL" id="KI894007">
    <property type="protein sequence ID" value="OCF53162.1"/>
    <property type="molecule type" value="Genomic_DNA"/>
</dbReference>
<reference evidence="8" key="2">
    <citation type="submission" date="2013-07" db="EMBL/GenBank/DDBJ databases">
        <authorList>
            <consortium name="The Broad Institute Genome Sequencing Platform"/>
            <person name="Cuomo C."/>
            <person name="Litvintseva A."/>
            <person name="Chen Y."/>
            <person name="Heitman J."/>
            <person name="Sun S."/>
            <person name="Springer D."/>
            <person name="Dromer F."/>
            <person name="Young S.K."/>
            <person name="Zeng Q."/>
            <person name="Gargeya S."/>
            <person name="Fitzgerald M."/>
            <person name="Abouelleil A."/>
            <person name="Alvarado L."/>
            <person name="Berlin A.M."/>
            <person name="Chapman S.B."/>
            <person name="Dewar J."/>
            <person name="Goldberg J."/>
            <person name="Griggs A."/>
            <person name="Gujja S."/>
            <person name="Hansen M."/>
            <person name="Howarth C."/>
            <person name="Imamovic A."/>
            <person name="Larimer J."/>
            <person name="McCowan C."/>
            <person name="Murphy C."/>
            <person name="Pearson M."/>
            <person name="Priest M."/>
            <person name="Roberts A."/>
            <person name="Saif S."/>
            <person name="Shea T."/>
            <person name="Sykes S."/>
            <person name="Wortman J."/>
            <person name="Nusbaum C."/>
            <person name="Birren B."/>
        </authorList>
    </citation>
    <scope>NUCLEOTIDE SEQUENCE</scope>
    <source>
        <strain evidence="8">CBS 10737</strain>
    </source>
</reference>
<feature type="compositionally biased region" description="Low complexity" evidence="5">
    <location>
        <begin position="279"/>
        <end position="288"/>
    </location>
</feature>
<name>A0A1B9IC12_9TREE</name>
<dbReference type="EMBL" id="CP144519">
    <property type="protein sequence ID" value="WWC66956.1"/>
    <property type="molecule type" value="Genomic_DNA"/>
</dbReference>
<gene>
    <name evidence="7" type="ORF">I206_00463</name>
    <name evidence="8" type="ORF">I206_100863</name>
</gene>
<dbReference type="Gene3D" id="3.40.395.10">
    <property type="entry name" value="Adenoviral Proteinase, Chain A"/>
    <property type="match status" value="1"/>
</dbReference>
<dbReference type="GO" id="GO:0006508">
    <property type="term" value="P:proteolysis"/>
    <property type="evidence" value="ECO:0007669"/>
    <property type="project" value="UniProtKB-KW"/>
</dbReference>
<protein>
    <recommendedName>
        <fullName evidence="6">Ubiquitin-like protease family profile domain-containing protein</fullName>
    </recommendedName>
</protein>
<feature type="compositionally biased region" description="Polar residues" evidence="5">
    <location>
        <begin position="44"/>
        <end position="55"/>
    </location>
</feature>
<reference evidence="7" key="1">
    <citation type="submission" date="2013-07" db="EMBL/GenBank/DDBJ databases">
        <title>The Genome Sequence of Cryptococcus pinus CBS10737.</title>
        <authorList>
            <consortium name="The Broad Institute Genome Sequencing Platform"/>
            <person name="Cuomo C."/>
            <person name="Litvintseva A."/>
            <person name="Chen Y."/>
            <person name="Heitman J."/>
            <person name="Sun S."/>
            <person name="Springer D."/>
            <person name="Dromer F."/>
            <person name="Young S.K."/>
            <person name="Zeng Q."/>
            <person name="Gargeya S."/>
            <person name="Fitzgerald M."/>
            <person name="Abouelleil A."/>
            <person name="Alvarado L."/>
            <person name="Berlin A.M."/>
            <person name="Chapman S.B."/>
            <person name="Dewar J."/>
            <person name="Goldberg J."/>
            <person name="Griggs A."/>
            <person name="Gujja S."/>
            <person name="Hansen M."/>
            <person name="Howarth C."/>
            <person name="Imamovic A."/>
            <person name="Larimer J."/>
            <person name="McCowan C."/>
            <person name="Murphy C."/>
            <person name="Pearson M."/>
            <person name="Priest M."/>
            <person name="Roberts A."/>
            <person name="Saif S."/>
            <person name="Shea T."/>
            <person name="Sykes S."/>
            <person name="Wortman J."/>
            <person name="Nusbaum C."/>
            <person name="Birren B."/>
        </authorList>
    </citation>
    <scope>NUCLEOTIDE SEQUENCE [LARGE SCALE GENOMIC DNA]</scope>
    <source>
        <strain evidence="7">CBS 10737</strain>
    </source>
</reference>
<dbReference type="SUPFAM" id="SSF54001">
    <property type="entry name" value="Cysteine proteinases"/>
    <property type="match status" value="1"/>
</dbReference>
<evidence type="ECO:0000259" key="6">
    <source>
        <dbReference type="PROSITE" id="PS50600"/>
    </source>
</evidence>
<evidence type="ECO:0000313" key="8">
    <source>
        <dbReference type="EMBL" id="WWC66956.1"/>
    </source>
</evidence>
<dbReference type="RefSeq" id="XP_019014381.1">
    <property type="nucleotide sequence ID" value="XM_019152243.1"/>
</dbReference>
<dbReference type="PROSITE" id="PS50600">
    <property type="entry name" value="ULP_PROTEASE"/>
    <property type="match status" value="1"/>
</dbReference>
<feature type="region of interest" description="Disordered" evidence="5">
    <location>
        <begin position="70"/>
        <end position="352"/>
    </location>
</feature>
<evidence type="ECO:0000256" key="2">
    <source>
        <dbReference type="ARBA" id="ARBA00022670"/>
    </source>
</evidence>
<evidence type="ECO:0000256" key="1">
    <source>
        <dbReference type="ARBA" id="ARBA00005234"/>
    </source>
</evidence>
<dbReference type="GO" id="GO:0080090">
    <property type="term" value="P:regulation of primary metabolic process"/>
    <property type="evidence" value="ECO:0007669"/>
    <property type="project" value="UniProtKB-ARBA"/>
</dbReference>
<feature type="compositionally biased region" description="Polar residues" evidence="5">
    <location>
        <begin position="224"/>
        <end position="233"/>
    </location>
</feature>
<feature type="region of interest" description="Disordered" evidence="5">
    <location>
        <begin position="1"/>
        <end position="55"/>
    </location>
</feature>
<keyword evidence="4" id="KW-0788">Thiol protease</keyword>
<evidence type="ECO:0000313" key="7">
    <source>
        <dbReference type="EMBL" id="OCF53162.1"/>
    </source>
</evidence>
<feature type="compositionally biased region" description="Basic and acidic residues" evidence="5">
    <location>
        <begin position="10"/>
        <end position="20"/>
    </location>
</feature>
<reference evidence="8" key="4">
    <citation type="submission" date="2024-02" db="EMBL/GenBank/DDBJ databases">
        <title>Comparative genomics of Cryptococcus and Kwoniella reveals pathogenesis evolution and contrasting modes of karyotype evolution via chromosome fusion or intercentromeric recombination.</title>
        <authorList>
            <person name="Coelho M.A."/>
            <person name="David-Palma M."/>
            <person name="Shea T."/>
            <person name="Bowers K."/>
            <person name="McGinley-Smith S."/>
            <person name="Mohammad A.W."/>
            <person name="Gnirke A."/>
            <person name="Yurkov A.M."/>
            <person name="Nowrousian M."/>
            <person name="Sun S."/>
            <person name="Cuomo C.A."/>
            <person name="Heitman J."/>
        </authorList>
    </citation>
    <scope>NUCLEOTIDE SEQUENCE</scope>
    <source>
        <strain evidence="8">CBS 10737</strain>
    </source>
</reference>
<keyword evidence="9" id="KW-1185">Reference proteome</keyword>
<dbReference type="FunFam" id="3.40.395.10:FF:000001">
    <property type="entry name" value="Sentrin-specific protease 1"/>
    <property type="match status" value="1"/>
</dbReference>
<dbReference type="KEGG" id="kpin:30168832"/>
<dbReference type="AlphaFoldDB" id="A0A1B9IC12"/>
<evidence type="ECO:0000313" key="9">
    <source>
        <dbReference type="Proteomes" id="UP000094020"/>
    </source>
</evidence>
<dbReference type="GO" id="GO:0005634">
    <property type="term" value="C:nucleus"/>
    <property type="evidence" value="ECO:0007669"/>
    <property type="project" value="TreeGrafter"/>
</dbReference>
<keyword evidence="3" id="KW-0378">Hydrolase</keyword>
<dbReference type="InterPro" id="IPR003653">
    <property type="entry name" value="Peptidase_C48_C"/>
</dbReference>
<feature type="domain" description="Ubiquitin-like protease family profile" evidence="6">
    <location>
        <begin position="521"/>
        <end position="690"/>
    </location>
</feature>
<dbReference type="Pfam" id="PF02902">
    <property type="entry name" value="Peptidase_C48"/>
    <property type="match status" value="1"/>
</dbReference>
<feature type="compositionally biased region" description="Polar residues" evidence="5">
    <location>
        <begin position="167"/>
        <end position="201"/>
    </location>
</feature>
<feature type="compositionally biased region" description="Polar residues" evidence="5">
    <location>
        <begin position="76"/>
        <end position="99"/>
    </location>
</feature>
<dbReference type="PANTHER" id="PTHR12606">
    <property type="entry name" value="SENTRIN/SUMO-SPECIFIC PROTEASE"/>
    <property type="match status" value="1"/>
</dbReference>